<dbReference type="Proteomes" id="UP000661112">
    <property type="component" value="Unassembled WGS sequence"/>
</dbReference>
<sequence>MARIDPYKNYRFLVEIDGITQAGFSECSGFGSEIQVVEYREGGDSTTARKLPGMAKYPDITFKWGITDSSELYDWHLAAINGQLQRKNGSIIILDDTGQEKVRWNFFNAWPSKYAGPGFNAKGNDIAIDTLTVTCERMERAKK</sequence>
<dbReference type="PANTHER" id="PTHR38009:SF1">
    <property type="entry name" value="CONSERVED HYPOTHETICAL PHAGE TAIL PROTEIN"/>
    <property type="match status" value="1"/>
</dbReference>
<evidence type="ECO:0000313" key="2">
    <source>
        <dbReference type="Proteomes" id="UP000661112"/>
    </source>
</evidence>
<organism evidence="1 2">
    <name type="scientific">Anabaena azotica FACHB-119</name>
    <dbReference type="NCBI Taxonomy" id="947527"/>
    <lineage>
        <taxon>Bacteria</taxon>
        <taxon>Bacillati</taxon>
        <taxon>Cyanobacteriota</taxon>
        <taxon>Cyanophyceae</taxon>
        <taxon>Nostocales</taxon>
        <taxon>Nostocaceae</taxon>
        <taxon>Anabaena</taxon>
        <taxon>Anabaena azotica</taxon>
    </lineage>
</organism>
<dbReference type="Pfam" id="PF06841">
    <property type="entry name" value="Phage_T4_gp19"/>
    <property type="match status" value="1"/>
</dbReference>
<keyword evidence="2" id="KW-1185">Reference proteome</keyword>
<accession>A0ABR8DBR7</accession>
<proteinExistence type="predicted"/>
<dbReference type="InterPro" id="IPR011747">
    <property type="entry name" value="CHP02241"/>
</dbReference>
<comment type="caution">
    <text evidence="1">The sequence shown here is derived from an EMBL/GenBank/DDBJ whole genome shotgun (WGS) entry which is preliminary data.</text>
</comment>
<dbReference type="NCBIfam" id="TIGR02241">
    <property type="entry name" value="conserved hypothetical phage tail region protein"/>
    <property type="match status" value="1"/>
</dbReference>
<name>A0ABR8DBR7_9NOST</name>
<reference evidence="1 2" key="1">
    <citation type="journal article" date="2020" name="ISME J.">
        <title>Comparative genomics reveals insights into cyanobacterial evolution and habitat adaptation.</title>
        <authorList>
            <person name="Chen M.Y."/>
            <person name="Teng W.K."/>
            <person name="Zhao L."/>
            <person name="Hu C.X."/>
            <person name="Zhou Y.K."/>
            <person name="Han B.P."/>
            <person name="Song L.R."/>
            <person name="Shu W.S."/>
        </authorList>
    </citation>
    <scope>NUCLEOTIDE SEQUENCE [LARGE SCALE GENOMIC DNA]</scope>
    <source>
        <strain evidence="1 2">FACHB-119</strain>
    </source>
</reference>
<dbReference type="PANTHER" id="PTHR38009">
    <property type="entry name" value="CONSERVED HYPOTHETICAL PHAGE TAIL PROTEIN"/>
    <property type="match status" value="1"/>
</dbReference>
<gene>
    <name evidence="1" type="ORF">H6G83_24910</name>
</gene>
<protein>
    <submittedName>
        <fullName evidence="1">Phage tail protein</fullName>
    </submittedName>
</protein>
<dbReference type="RefSeq" id="WP_190476922.1">
    <property type="nucleotide sequence ID" value="NZ_JACJSG010000040.1"/>
</dbReference>
<dbReference type="InterPro" id="IPR010667">
    <property type="entry name" value="Phage_T4_Gp19"/>
</dbReference>
<dbReference type="EMBL" id="JACJSG010000040">
    <property type="protein sequence ID" value="MBD2503810.1"/>
    <property type="molecule type" value="Genomic_DNA"/>
</dbReference>
<evidence type="ECO:0000313" key="1">
    <source>
        <dbReference type="EMBL" id="MBD2503810.1"/>
    </source>
</evidence>